<dbReference type="GO" id="GO:0061630">
    <property type="term" value="F:ubiquitin protein ligase activity"/>
    <property type="evidence" value="ECO:0007669"/>
    <property type="project" value="UniProtKB-UniRule"/>
</dbReference>
<evidence type="ECO:0000313" key="4">
    <source>
        <dbReference type="Proteomes" id="UP000551758"/>
    </source>
</evidence>
<keyword evidence="2" id="KW-0507">mRNA processing</keyword>
<keyword evidence="4" id="KW-1185">Reference proteome</keyword>
<keyword evidence="2" id="KW-0747">Spliceosome</keyword>
<dbReference type="GO" id="GO:0005737">
    <property type="term" value="C:cytoplasm"/>
    <property type="evidence" value="ECO:0007669"/>
    <property type="project" value="TreeGrafter"/>
</dbReference>
<dbReference type="AlphaFoldDB" id="A0A7J7ETC2"/>
<name>A0A7J7ETC2_DICBM</name>
<dbReference type="GO" id="GO:0006281">
    <property type="term" value="P:DNA repair"/>
    <property type="evidence" value="ECO:0007669"/>
    <property type="project" value="UniProtKB-KW"/>
</dbReference>
<comment type="function">
    <text evidence="2">Ubiquitin-protein ligase which is mainly involved pre-mRNA splicing and DNA repair. Required for pre-mRNA splicing as component of the spliceosome.</text>
</comment>
<keyword evidence="2" id="KW-0833">Ubl conjugation pathway</keyword>
<dbReference type="InterPro" id="IPR001680">
    <property type="entry name" value="WD40_rpt"/>
</dbReference>
<reference evidence="3 4" key="1">
    <citation type="journal article" date="2020" name="Mol. Biol. Evol.">
        <title>Interspecific Gene Flow and the Evolution of Specialization in Black and White Rhinoceros.</title>
        <authorList>
            <person name="Moodley Y."/>
            <person name="Westbury M.V."/>
            <person name="Russo I.M."/>
            <person name="Gopalakrishnan S."/>
            <person name="Rakotoarivelo A."/>
            <person name="Olsen R.A."/>
            <person name="Prost S."/>
            <person name="Tunstall T."/>
            <person name="Ryder O.A."/>
            <person name="Dalen L."/>
            <person name="Bruford M.W."/>
        </authorList>
    </citation>
    <scope>NUCLEOTIDE SEQUENCE [LARGE SCALE GENOMIC DNA]</scope>
    <source>
        <strain evidence="3">SBR-YM</strain>
        <tissue evidence="3">Skin</tissue>
    </source>
</reference>
<comment type="subunit">
    <text evidence="2">Homotetramer.</text>
</comment>
<comment type="subcellular location">
    <subcellularLocation>
        <location evidence="2">Nucleus</location>
    </subcellularLocation>
</comment>
<keyword evidence="1" id="KW-0853">WD repeat</keyword>
<dbReference type="InterPro" id="IPR036322">
    <property type="entry name" value="WD40_repeat_dom_sf"/>
</dbReference>
<keyword evidence="2" id="KW-0508">mRNA splicing</keyword>
<dbReference type="PROSITE" id="PS50082">
    <property type="entry name" value="WD_REPEATS_2"/>
    <property type="match status" value="1"/>
</dbReference>
<dbReference type="Gene3D" id="2.130.10.10">
    <property type="entry name" value="YVTN repeat-like/Quinoprotein amine dehydrogenase"/>
    <property type="match status" value="1"/>
</dbReference>
<comment type="catalytic activity">
    <reaction evidence="2">
        <text>S-ubiquitinyl-[E2 ubiquitin-conjugating enzyme]-L-cysteine + [acceptor protein]-L-lysine = [E2 ubiquitin-conjugating enzyme]-L-cysteine + N(6)-ubiquitinyl-[acceptor protein]-L-lysine.</text>
        <dbReference type="EC" id="2.3.2.27"/>
    </reaction>
</comment>
<dbReference type="InterPro" id="IPR038959">
    <property type="entry name" value="Prp19"/>
</dbReference>
<dbReference type="EC" id="2.3.2.27" evidence="2"/>
<protein>
    <recommendedName>
        <fullName evidence="2">Pre-mRNA-processing factor 19</fullName>
        <ecNumber evidence="2">2.3.2.27</ecNumber>
    </recommendedName>
</protein>
<dbReference type="GO" id="GO:0000398">
    <property type="term" value="P:mRNA splicing, via spliceosome"/>
    <property type="evidence" value="ECO:0007669"/>
    <property type="project" value="InterPro"/>
</dbReference>
<comment type="caution">
    <text evidence="3">The sequence shown here is derived from an EMBL/GenBank/DDBJ whole genome shotgun (WGS) entry which is preliminary data.</text>
</comment>
<dbReference type="Proteomes" id="UP000551758">
    <property type="component" value="Unassembled WGS sequence"/>
</dbReference>
<dbReference type="GO" id="GO:0071006">
    <property type="term" value="C:U2-type catalytic step 1 spliceosome"/>
    <property type="evidence" value="ECO:0007669"/>
    <property type="project" value="TreeGrafter"/>
</dbReference>
<evidence type="ECO:0000313" key="3">
    <source>
        <dbReference type="EMBL" id="KAF5919029.1"/>
    </source>
</evidence>
<dbReference type="InterPro" id="IPR015943">
    <property type="entry name" value="WD40/YVTN_repeat-like_dom_sf"/>
</dbReference>
<organism evidence="3 4">
    <name type="scientific">Diceros bicornis minor</name>
    <name type="common">South-central black rhinoceros</name>
    <dbReference type="NCBI Taxonomy" id="77932"/>
    <lineage>
        <taxon>Eukaryota</taxon>
        <taxon>Metazoa</taxon>
        <taxon>Chordata</taxon>
        <taxon>Craniata</taxon>
        <taxon>Vertebrata</taxon>
        <taxon>Euteleostomi</taxon>
        <taxon>Mammalia</taxon>
        <taxon>Eutheria</taxon>
        <taxon>Laurasiatheria</taxon>
        <taxon>Perissodactyla</taxon>
        <taxon>Rhinocerotidae</taxon>
        <taxon>Diceros</taxon>
    </lineage>
</organism>
<comment type="similarity">
    <text evidence="2">Belongs to the WD repeat PRP19 family.</text>
</comment>
<sequence>QWIWVSWWKQLTDYLEASRNPPGEPQSANRRRGMHRKLGKPGKLIKYCQAASHVALRSTGVPGIPALDFCPSNTKTLPRGVDKDFAVVYKSFNLKDHTKEVTSVVFQPLLLSSASSDATIRIWLVPNASCVQRGCALTKVMDETTGCSLTCAHHADRVSDRDLGLEREHEVANFHAALGPSPGFLSPRTAMSWLQQLTMPLSNSEIHASSRTLRTAAR</sequence>
<keyword evidence="2" id="KW-0808">Transferase</keyword>
<dbReference type="PROSITE" id="PS50294">
    <property type="entry name" value="WD_REPEATS_REGION"/>
    <property type="match status" value="1"/>
</dbReference>
<dbReference type="GO" id="GO:0070534">
    <property type="term" value="P:protein K63-linked ubiquitination"/>
    <property type="evidence" value="ECO:0007669"/>
    <property type="project" value="UniProtKB-UniRule"/>
</dbReference>
<accession>A0A7J7ETC2</accession>
<dbReference type="GO" id="GO:0000974">
    <property type="term" value="C:Prp19 complex"/>
    <property type="evidence" value="ECO:0007669"/>
    <property type="project" value="UniProtKB-UniRule"/>
</dbReference>
<dbReference type="EMBL" id="JACDTQ010002401">
    <property type="protein sequence ID" value="KAF5919029.1"/>
    <property type="molecule type" value="Genomic_DNA"/>
</dbReference>
<evidence type="ECO:0000256" key="1">
    <source>
        <dbReference type="PROSITE-ProRule" id="PRU00221"/>
    </source>
</evidence>
<dbReference type="PANTHER" id="PTHR43995:SF1">
    <property type="entry name" value="PRE-MRNA-PROCESSING FACTOR 19"/>
    <property type="match status" value="1"/>
</dbReference>
<keyword evidence="2" id="KW-0234">DNA repair</keyword>
<dbReference type="SUPFAM" id="SSF50978">
    <property type="entry name" value="WD40 repeat-like"/>
    <property type="match status" value="1"/>
</dbReference>
<evidence type="ECO:0000256" key="2">
    <source>
        <dbReference type="RuleBase" id="RU367101"/>
    </source>
</evidence>
<keyword evidence="2" id="KW-0227">DNA damage</keyword>
<feature type="repeat" description="WD" evidence="1">
    <location>
        <begin position="94"/>
        <end position="133"/>
    </location>
</feature>
<proteinExistence type="inferred from homology"/>
<feature type="non-terminal residue" evidence="3">
    <location>
        <position position="1"/>
    </location>
</feature>
<comment type="pathway">
    <text evidence="2">Protein modification; protein ubiquitination.</text>
</comment>
<keyword evidence="2" id="KW-0539">Nucleus</keyword>
<gene>
    <name evidence="3" type="ORF">HPG69_003664</name>
</gene>
<dbReference type="PANTHER" id="PTHR43995">
    <property type="entry name" value="PRE-MRNA-PROCESSING FACTOR 19"/>
    <property type="match status" value="1"/>
</dbReference>